<feature type="domain" description="Reverse transcriptase RNase H-like" evidence="7">
    <location>
        <begin position="21"/>
        <end position="116"/>
    </location>
</feature>
<dbReference type="Proteomes" id="UP000765507">
    <property type="component" value="Unassembled WGS sequence"/>
</dbReference>
<evidence type="ECO:0000259" key="7">
    <source>
        <dbReference type="Pfam" id="PF17917"/>
    </source>
</evidence>
<feature type="non-terminal residue" evidence="8">
    <location>
        <position position="1"/>
    </location>
</feature>
<dbReference type="GO" id="GO:0003964">
    <property type="term" value="F:RNA-directed DNA polymerase activity"/>
    <property type="evidence" value="ECO:0007669"/>
    <property type="project" value="UniProtKB-KW"/>
</dbReference>
<dbReference type="GO" id="GO:0004519">
    <property type="term" value="F:endonuclease activity"/>
    <property type="evidence" value="ECO:0007669"/>
    <property type="project" value="UniProtKB-KW"/>
</dbReference>
<keyword evidence="4" id="KW-0255">Endonuclease</keyword>
<evidence type="ECO:0000256" key="1">
    <source>
        <dbReference type="ARBA" id="ARBA00022679"/>
    </source>
</evidence>
<dbReference type="CDD" id="cd09274">
    <property type="entry name" value="RNase_HI_RT_Ty3"/>
    <property type="match status" value="1"/>
</dbReference>
<gene>
    <name evidence="8" type="ORF">G0U57_008429</name>
</gene>
<keyword evidence="6" id="KW-0695">RNA-directed DNA polymerase</keyword>
<dbReference type="OrthoDB" id="425619at2759"/>
<keyword evidence="1" id="KW-0808">Transferase</keyword>
<dbReference type="FunFam" id="3.10.20.370:FF:000001">
    <property type="entry name" value="Retrovirus-related Pol polyprotein from transposon 17.6-like protein"/>
    <property type="match status" value="1"/>
</dbReference>
<keyword evidence="9" id="KW-1185">Reference proteome</keyword>
<dbReference type="Gene3D" id="3.10.20.370">
    <property type="match status" value="1"/>
</dbReference>
<proteinExistence type="predicted"/>
<dbReference type="InterPro" id="IPR041373">
    <property type="entry name" value="RT_RNaseH"/>
</dbReference>
<organism evidence="8 9">
    <name type="scientific">Chelydra serpentina</name>
    <name type="common">Snapping turtle</name>
    <name type="synonym">Testudo serpentina</name>
    <dbReference type="NCBI Taxonomy" id="8475"/>
    <lineage>
        <taxon>Eukaryota</taxon>
        <taxon>Metazoa</taxon>
        <taxon>Chordata</taxon>
        <taxon>Craniata</taxon>
        <taxon>Vertebrata</taxon>
        <taxon>Euteleostomi</taxon>
        <taxon>Archelosauria</taxon>
        <taxon>Testudinata</taxon>
        <taxon>Testudines</taxon>
        <taxon>Cryptodira</taxon>
        <taxon>Durocryptodira</taxon>
        <taxon>Americhelydia</taxon>
        <taxon>Chelydroidea</taxon>
        <taxon>Chelydridae</taxon>
        <taxon>Chelydra</taxon>
    </lineage>
</organism>
<dbReference type="GO" id="GO:0016787">
    <property type="term" value="F:hydrolase activity"/>
    <property type="evidence" value="ECO:0007669"/>
    <property type="project" value="UniProtKB-KW"/>
</dbReference>
<dbReference type="Pfam" id="PF17917">
    <property type="entry name" value="RT_RNaseH"/>
    <property type="match status" value="1"/>
</dbReference>
<comment type="caution">
    <text evidence="8">The sequence shown here is derived from an EMBL/GenBank/DDBJ whole genome shotgun (WGS) entry which is preliminary data.</text>
</comment>
<dbReference type="PANTHER" id="PTHR34072:SF52">
    <property type="entry name" value="RIBONUCLEASE H"/>
    <property type="match status" value="1"/>
</dbReference>
<protein>
    <recommendedName>
        <fullName evidence="7">Reverse transcriptase RNase H-like domain-containing protein</fullName>
    </recommendedName>
</protein>
<keyword evidence="2" id="KW-0548">Nucleotidyltransferase</keyword>
<keyword evidence="3" id="KW-0540">Nuclease</keyword>
<evidence type="ECO:0000313" key="8">
    <source>
        <dbReference type="EMBL" id="KAG6928252.1"/>
    </source>
</evidence>
<evidence type="ECO:0000313" key="9">
    <source>
        <dbReference type="Proteomes" id="UP000765507"/>
    </source>
</evidence>
<evidence type="ECO:0000256" key="4">
    <source>
        <dbReference type="ARBA" id="ARBA00022759"/>
    </source>
</evidence>
<dbReference type="SUPFAM" id="SSF56672">
    <property type="entry name" value="DNA/RNA polymerases"/>
    <property type="match status" value="1"/>
</dbReference>
<dbReference type="InterPro" id="IPR043502">
    <property type="entry name" value="DNA/RNA_pol_sf"/>
</dbReference>
<keyword evidence="5" id="KW-0378">Hydrolase</keyword>
<evidence type="ECO:0000256" key="3">
    <source>
        <dbReference type="ARBA" id="ARBA00022722"/>
    </source>
</evidence>
<evidence type="ECO:0000256" key="6">
    <source>
        <dbReference type="ARBA" id="ARBA00022918"/>
    </source>
</evidence>
<evidence type="ECO:0000256" key="5">
    <source>
        <dbReference type="ARBA" id="ARBA00022801"/>
    </source>
</evidence>
<dbReference type="PANTHER" id="PTHR34072">
    <property type="entry name" value="ENZYMATIC POLYPROTEIN-RELATED"/>
    <property type="match status" value="1"/>
</dbReference>
<accession>A0A8T1SGN4</accession>
<dbReference type="EMBL" id="JAHGAV010000224">
    <property type="protein sequence ID" value="KAG6928252.1"/>
    <property type="molecule type" value="Genomic_DNA"/>
</dbReference>
<name>A0A8T1SGN4_CHESE</name>
<evidence type="ECO:0000256" key="2">
    <source>
        <dbReference type="ARBA" id="ARBA00022695"/>
    </source>
</evidence>
<dbReference type="AlphaFoldDB" id="A0A8T1SGN4"/>
<feature type="non-terminal residue" evidence="8">
    <location>
        <position position="116"/>
    </location>
</feature>
<sequence length="116" mass="13474">EDAFWELKANLCRAPVLYSPNFDKDFILQTDASEVGLGAVLSQDMDGQDHPVLYISRKLFPREKNYAVVEKEALAVKWACDALWYYLLGNPFILVTDHAPLQWLNRMKDNNMRIQR</sequence>
<reference evidence="8 9" key="1">
    <citation type="journal article" date="2020" name="G3 (Bethesda)">
        <title>Draft Genome of the Common Snapping Turtle, Chelydra serpentina, a Model for Phenotypic Plasticity in Reptiles.</title>
        <authorList>
            <person name="Das D."/>
            <person name="Singh S.K."/>
            <person name="Bierstedt J."/>
            <person name="Erickson A."/>
            <person name="Galli G.L.J."/>
            <person name="Crossley D.A. 2nd"/>
            <person name="Rhen T."/>
        </authorList>
    </citation>
    <scope>NUCLEOTIDE SEQUENCE [LARGE SCALE GENOMIC DNA]</scope>
    <source>
        <strain evidence="8">KW</strain>
    </source>
</reference>